<feature type="compositionally biased region" description="Basic and acidic residues" evidence="1">
    <location>
        <begin position="195"/>
        <end position="209"/>
    </location>
</feature>
<dbReference type="AlphaFoldDB" id="A0A8G0P9Y1"/>
<protein>
    <submittedName>
        <fullName evidence="2">Uncharacterized protein</fullName>
    </submittedName>
</protein>
<organism evidence="2 3">
    <name type="scientific">Trichoderma simmonsii</name>
    <dbReference type="NCBI Taxonomy" id="1491479"/>
    <lineage>
        <taxon>Eukaryota</taxon>
        <taxon>Fungi</taxon>
        <taxon>Dikarya</taxon>
        <taxon>Ascomycota</taxon>
        <taxon>Pezizomycotina</taxon>
        <taxon>Sordariomycetes</taxon>
        <taxon>Hypocreomycetidae</taxon>
        <taxon>Hypocreales</taxon>
        <taxon>Hypocreaceae</taxon>
        <taxon>Trichoderma</taxon>
    </lineage>
</organism>
<sequence length="350" mass="39775">MMKRRASANDAGNSHLPAKKIRSGINHGAATPMKWQDSPQGLSADWVFSNNSNVNICNDRRWFTEFTPFKSVTSSGAVEGVGTVNLPVKRDPDMRGPQAHHVLRLTNVLYTPSSDFNILGQPLFELAPQLTLRSTPKSRGTLDGEDGNPIAFFSPNAPLYCLRLSGPPIGPRLAPTKFEPGQLYFVGTSWPDSERARWNRRGQPDEAAKTKPRQPVGRQPVGQQPYTAEEKAWLKKHYQGEFKFLMSYGLSIYDEEDREEGRAIMRALVSPGEDDDEEEEDKEKEEEEEDKDDNFNHPSDYLFDNKERAWVKNHYQNCAAFMTLNGLRWWNDDELADAKRLIKSSIRDDE</sequence>
<evidence type="ECO:0000256" key="1">
    <source>
        <dbReference type="SAM" id="MobiDB-lite"/>
    </source>
</evidence>
<feature type="region of interest" description="Disordered" evidence="1">
    <location>
        <begin position="1"/>
        <end position="20"/>
    </location>
</feature>
<name>A0A8G0P9Y1_9HYPO</name>
<feature type="region of interest" description="Disordered" evidence="1">
    <location>
        <begin position="195"/>
        <end position="224"/>
    </location>
</feature>
<feature type="compositionally biased region" description="Low complexity" evidence="1">
    <location>
        <begin position="213"/>
        <end position="224"/>
    </location>
</feature>
<evidence type="ECO:0000313" key="3">
    <source>
        <dbReference type="Proteomes" id="UP000826661"/>
    </source>
</evidence>
<proteinExistence type="predicted"/>
<evidence type="ECO:0000313" key="2">
    <source>
        <dbReference type="EMBL" id="QYS92762.1"/>
    </source>
</evidence>
<dbReference type="PANTHER" id="PTHR40628">
    <property type="entry name" value="CHROMO DOMAIN-CONTAINING PROTEIN"/>
    <property type="match status" value="1"/>
</dbReference>
<feature type="region of interest" description="Disordered" evidence="1">
    <location>
        <begin position="267"/>
        <end position="299"/>
    </location>
</feature>
<dbReference type="PANTHER" id="PTHR40628:SF1">
    <property type="entry name" value="CHROMO DOMAIN-CONTAINING PROTEIN"/>
    <property type="match status" value="1"/>
</dbReference>
<gene>
    <name evidence="2" type="ORF">H0G86_000160</name>
</gene>
<reference evidence="2 3" key="1">
    <citation type="journal article" date="2021" name="BMC Genomics">
        <title>Telomere-to-telomere genome assembly of asparaginase-producing Trichoderma simmonsii.</title>
        <authorList>
            <person name="Chung D."/>
            <person name="Kwon Y.M."/>
            <person name="Yang Y."/>
        </authorList>
    </citation>
    <scope>NUCLEOTIDE SEQUENCE [LARGE SCALE GENOMIC DNA]</scope>
    <source>
        <strain evidence="2 3">GH-Sj1</strain>
    </source>
</reference>
<dbReference type="EMBL" id="CP075864">
    <property type="protein sequence ID" value="QYS92762.1"/>
    <property type="molecule type" value="Genomic_DNA"/>
</dbReference>
<keyword evidence="3" id="KW-1185">Reference proteome</keyword>
<feature type="compositionally biased region" description="Acidic residues" evidence="1">
    <location>
        <begin position="272"/>
        <end position="292"/>
    </location>
</feature>
<dbReference type="Proteomes" id="UP000826661">
    <property type="component" value="Chromosome I"/>
</dbReference>
<accession>A0A8G0P9Y1</accession>